<dbReference type="InterPro" id="IPR047216">
    <property type="entry name" value="Endonuclease_DUF559_bact"/>
</dbReference>
<dbReference type="PANTHER" id="PTHR38590:SF1">
    <property type="entry name" value="BLL0828 PROTEIN"/>
    <property type="match status" value="1"/>
</dbReference>
<dbReference type="EMBL" id="JANUGW010000003">
    <property type="protein sequence ID" value="MCS0581012.1"/>
    <property type="molecule type" value="Genomic_DNA"/>
</dbReference>
<dbReference type="PANTHER" id="PTHR38590">
    <property type="entry name" value="BLL0828 PROTEIN"/>
    <property type="match status" value="1"/>
</dbReference>
<proteinExistence type="predicted"/>
<dbReference type="RefSeq" id="WP_258815635.1">
    <property type="nucleotide sequence ID" value="NZ_JANUGW010000003.1"/>
</dbReference>
<evidence type="ECO:0000259" key="1">
    <source>
        <dbReference type="Pfam" id="PF04480"/>
    </source>
</evidence>
<comment type="caution">
    <text evidence="2">The sequence shown here is derived from an EMBL/GenBank/DDBJ whole genome shotgun (WGS) entry which is preliminary data.</text>
</comment>
<dbReference type="SUPFAM" id="SSF52980">
    <property type="entry name" value="Restriction endonuclease-like"/>
    <property type="match status" value="1"/>
</dbReference>
<keyword evidence="2" id="KW-0540">Nuclease</keyword>
<dbReference type="InterPro" id="IPR007569">
    <property type="entry name" value="DUF559"/>
</dbReference>
<organism evidence="2 3">
    <name type="scientific">Massilia pinisoli</name>
    <dbReference type="NCBI Taxonomy" id="1772194"/>
    <lineage>
        <taxon>Bacteria</taxon>
        <taxon>Pseudomonadati</taxon>
        <taxon>Pseudomonadota</taxon>
        <taxon>Betaproteobacteria</taxon>
        <taxon>Burkholderiales</taxon>
        <taxon>Oxalobacteraceae</taxon>
        <taxon>Telluria group</taxon>
        <taxon>Massilia</taxon>
    </lineage>
</organism>
<name>A0ABT1ZM79_9BURK</name>
<reference evidence="2 3" key="1">
    <citation type="submission" date="2022-08" db="EMBL/GenBank/DDBJ databases">
        <title>Reclassification of Massilia species as members of the genera Telluria, Duganella, Pseudoduganella, Mokoshia gen. nov. and Zemynaea gen. nov. using orthogonal and non-orthogonal genome-based approaches.</title>
        <authorList>
            <person name="Bowman J.P."/>
        </authorList>
    </citation>
    <scope>NUCLEOTIDE SEQUENCE [LARGE SCALE GENOMIC DNA]</scope>
    <source>
        <strain evidence="2 3">JCM 31316</strain>
    </source>
</reference>
<dbReference type="Gene3D" id="3.40.960.10">
    <property type="entry name" value="VSR Endonuclease"/>
    <property type="match status" value="1"/>
</dbReference>
<sequence>MKANNPMSRPENVEKIKAKLKGRTFLARGGNSKLTRQQLLIANSLELPTEVAIATRAVKADFVSLPPCYKVDIASVPHRLAIEIDGKSHRLKKWKFLDQRKTAVLTALGWTVIRFWNEEVENDFDRVTTEIKRHLQAMPLVDHSNAK</sequence>
<gene>
    <name evidence="2" type="ORF">NX784_05370</name>
</gene>
<keyword evidence="2" id="KW-0255">Endonuclease</keyword>
<keyword evidence="2" id="KW-0378">Hydrolase</keyword>
<dbReference type="Pfam" id="PF04480">
    <property type="entry name" value="DUF559"/>
    <property type="match status" value="1"/>
</dbReference>
<evidence type="ECO:0000313" key="3">
    <source>
        <dbReference type="Proteomes" id="UP001204151"/>
    </source>
</evidence>
<evidence type="ECO:0000313" key="2">
    <source>
        <dbReference type="EMBL" id="MCS0581012.1"/>
    </source>
</evidence>
<feature type="domain" description="DUF559" evidence="1">
    <location>
        <begin position="69"/>
        <end position="135"/>
    </location>
</feature>
<keyword evidence="3" id="KW-1185">Reference proteome</keyword>
<protein>
    <submittedName>
        <fullName evidence="2">Endonuclease domain-containing protein</fullName>
    </submittedName>
</protein>
<dbReference type="GO" id="GO:0004519">
    <property type="term" value="F:endonuclease activity"/>
    <property type="evidence" value="ECO:0007669"/>
    <property type="project" value="UniProtKB-KW"/>
</dbReference>
<dbReference type="InterPro" id="IPR011335">
    <property type="entry name" value="Restrct_endonuc-II-like"/>
</dbReference>
<accession>A0ABT1ZM79</accession>
<dbReference type="Proteomes" id="UP001204151">
    <property type="component" value="Unassembled WGS sequence"/>
</dbReference>